<comment type="caution">
    <text evidence="1">The sequence shown here is derived from an EMBL/GenBank/DDBJ whole genome shotgun (WGS) entry which is preliminary data.</text>
</comment>
<accession>A0A8I0MUM1</accession>
<dbReference type="EMBL" id="AQHF01000020">
    <property type="protein sequence ID" value="MBE0345641.1"/>
    <property type="molecule type" value="Genomic_DNA"/>
</dbReference>
<dbReference type="AlphaFoldDB" id="A0A8I0MUM1"/>
<dbReference type="Proteomes" id="UP000660708">
    <property type="component" value="Unassembled WGS sequence"/>
</dbReference>
<proteinExistence type="predicted"/>
<gene>
    <name evidence="1" type="ORF">PPEP_a0555</name>
</gene>
<organism evidence="1 2">
    <name type="scientific">Pseudoalteromonas peptidolytica F12-50-A1</name>
    <dbReference type="NCBI Taxonomy" id="1315280"/>
    <lineage>
        <taxon>Bacteria</taxon>
        <taxon>Pseudomonadati</taxon>
        <taxon>Pseudomonadota</taxon>
        <taxon>Gammaproteobacteria</taxon>
        <taxon>Alteromonadales</taxon>
        <taxon>Pseudoalteromonadaceae</taxon>
        <taxon>Pseudoalteromonas</taxon>
    </lineage>
</organism>
<reference evidence="1 2" key="1">
    <citation type="submission" date="2015-06" db="EMBL/GenBank/DDBJ databases">
        <title>Genome sequence of Pseudoalteromonas peptidolytica.</title>
        <authorList>
            <person name="Xie B.-B."/>
            <person name="Rong J.-C."/>
            <person name="Qin Q.-L."/>
            <person name="Zhang Y.-Z."/>
        </authorList>
    </citation>
    <scope>NUCLEOTIDE SEQUENCE [LARGE SCALE GENOMIC DNA]</scope>
    <source>
        <strain evidence="1 2">F12-50-A1</strain>
    </source>
</reference>
<evidence type="ECO:0000313" key="2">
    <source>
        <dbReference type="Proteomes" id="UP000660708"/>
    </source>
</evidence>
<protein>
    <submittedName>
        <fullName evidence="1">Uncharacterized protein</fullName>
    </submittedName>
</protein>
<sequence length="53" mass="5826">MGLALFDHKLAKSAIPPCTTCGVDSHAFNKKTLLKNNNLLLILNDTQYINITP</sequence>
<evidence type="ECO:0000313" key="1">
    <source>
        <dbReference type="EMBL" id="MBE0345641.1"/>
    </source>
</evidence>
<name>A0A8I0MUM1_9GAMM</name>
<keyword evidence="2" id="KW-1185">Reference proteome</keyword>